<name>A0A368L8L0_9BURK</name>
<evidence type="ECO:0000256" key="4">
    <source>
        <dbReference type="SAM" id="MobiDB-lite"/>
    </source>
</evidence>
<protein>
    <submittedName>
        <fullName evidence="5">Type IV pilus biogenesis/stability protein PilW</fullName>
    </submittedName>
</protein>
<feature type="region of interest" description="Disordered" evidence="4">
    <location>
        <begin position="258"/>
        <end position="281"/>
    </location>
</feature>
<evidence type="ECO:0000256" key="1">
    <source>
        <dbReference type="ARBA" id="ARBA00022737"/>
    </source>
</evidence>
<proteinExistence type="predicted"/>
<dbReference type="AlphaFoldDB" id="A0A368L8L0"/>
<dbReference type="PROSITE" id="PS51257">
    <property type="entry name" value="PROKAR_LIPOPROTEIN"/>
    <property type="match status" value="1"/>
</dbReference>
<comment type="caution">
    <text evidence="5">The sequence shown here is derived from an EMBL/GenBank/DDBJ whole genome shotgun (WGS) entry which is preliminary data.</text>
</comment>
<dbReference type="InterPro" id="IPR019734">
    <property type="entry name" value="TPR_rpt"/>
</dbReference>
<accession>A0A368L8L0</accession>
<organism evidence="5 6">
    <name type="scientific">Parvibium lacunae</name>
    <dbReference type="NCBI Taxonomy" id="1888893"/>
    <lineage>
        <taxon>Bacteria</taxon>
        <taxon>Pseudomonadati</taxon>
        <taxon>Pseudomonadota</taxon>
        <taxon>Betaproteobacteria</taxon>
        <taxon>Burkholderiales</taxon>
        <taxon>Alcaligenaceae</taxon>
        <taxon>Parvibium</taxon>
    </lineage>
</organism>
<dbReference type="SUPFAM" id="SSF48452">
    <property type="entry name" value="TPR-like"/>
    <property type="match status" value="1"/>
</dbReference>
<evidence type="ECO:0000256" key="3">
    <source>
        <dbReference type="PROSITE-ProRule" id="PRU00339"/>
    </source>
</evidence>
<dbReference type="PANTHER" id="PTHR44186">
    <property type="match status" value="1"/>
</dbReference>
<feature type="repeat" description="TPR" evidence="3">
    <location>
        <begin position="63"/>
        <end position="96"/>
    </location>
</feature>
<dbReference type="InterPro" id="IPR011990">
    <property type="entry name" value="TPR-like_helical_dom_sf"/>
</dbReference>
<dbReference type="SMART" id="SM00028">
    <property type="entry name" value="TPR"/>
    <property type="match status" value="4"/>
</dbReference>
<sequence>MAVQKRRGMASSRQPLSAVAIGMLFLSLLGCGTNVPKGNTDPSKGVVVPTAETLQETDARRRARLRLELGTSYYQQRQFAVALEETKQALLMDPSYADSYSVMGLILMDLGDRRQAEDYFQRGLARDAQHSDLNLNYGWFLCQNGREKEAIERFLVVARNPLYAAPVKPLQNAGICALRMGDRLNAERYFLAGYETDPNSAVVLYQLANLNYLRQDLTKARFYVNRLHSIYDPNAQTLWLNLKIERLAGNRDAEKSMADQLRQRFPVSRETESLNKGAYDE</sequence>
<evidence type="ECO:0000313" key="6">
    <source>
        <dbReference type="Proteomes" id="UP000252357"/>
    </source>
</evidence>
<dbReference type="EMBL" id="QPGB01000001">
    <property type="protein sequence ID" value="RCS59851.1"/>
    <property type="molecule type" value="Genomic_DNA"/>
</dbReference>
<dbReference type="PROSITE" id="PS50005">
    <property type="entry name" value="TPR"/>
    <property type="match status" value="2"/>
</dbReference>
<dbReference type="PANTHER" id="PTHR44186:SF1">
    <property type="entry name" value="BARDET-BIEDL SYNDROME 4 PROTEIN"/>
    <property type="match status" value="1"/>
</dbReference>
<dbReference type="InterPro" id="IPR013360">
    <property type="entry name" value="Pilus_4_PilW"/>
</dbReference>
<evidence type="ECO:0000313" key="5">
    <source>
        <dbReference type="EMBL" id="RCS59851.1"/>
    </source>
</evidence>
<dbReference type="Pfam" id="PF13432">
    <property type="entry name" value="TPR_16"/>
    <property type="match status" value="1"/>
</dbReference>
<keyword evidence="6" id="KW-1185">Reference proteome</keyword>
<dbReference type="Gene3D" id="1.25.40.10">
    <property type="entry name" value="Tetratricopeptide repeat domain"/>
    <property type="match status" value="1"/>
</dbReference>
<gene>
    <name evidence="5" type="ORF">DU000_03925</name>
</gene>
<keyword evidence="2 3" id="KW-0802">TPR repeat</keyword>
<dbReference type="Proteomes" id="UP000252357">
    <property type="component" value="Unassembled WGS sequence"/>
</dbReference>
<feature type="repeat" description="TPR" evidence="3">
    <location>
        <begin position="97"/>
        <end position="130"/>
    </location>
</feature>
<feature type="compositionally biased region" description="Basic and acidic residues" evidence="4">
    <location>
        <begin position="267"/>
        <end position="281"/>
    </location>
</feature>
<evidence type="ECO:0000256" key="2">
    <source>
        <dbReference type="ARBA" id="ARBA00022803"/>
    </source>
</evidence>
<dbReference type="NCBIfam" id="TIGR02521">
    <property type="entry name" value="type_IV_pilW"/>
    <property type="match status" value="1"/>
</dbReference>
<keyword evidence="1" id="KW-0677">Repeat</keyword>
<reference evidence="5 6" key="1">
    <citation type="journal article" date="2018" name="Int. J. Syst. Evol. Microbiol.">
        <title>Parvibium lacunae gen. nov., sp. nov., a new member of the family Alcaligenaceae isolated from a freshwater pond.</title>
        <authorList>
            <person name="Chen W.M."/>
            <person name="Xie P.B."/>
            <person name="Hsu M.Y."/>
            <person name="Sheu S.Y."/>
        </authorList>
    </citation>
    <scope>NUCLEOTIDE SEQUENCE [LARGE SCALE GENOMIC DNA]</scope>
    <source>
        <strain evidence="5 6">KMB9</strain>
    </source>
</reference>